<reference evidence="1 2" key="2">
    <citation type="submission" date="2018-11" db="EMBL/GenBank/DDBJ databases">
        <authorList>
            <consortium name="Pathogen Informatics"/>
        </authorList>
    </citation>
    <scope>NUCLEOTIDE SEQUENCE [LARGE SCALE GENOMIC DNA]</scope>
    <source>
        <strain evidence="1">Dakar</strain>
        <strain evidence="2">Dakar, Senegal</strain>
    </source>
</reference>
<proteinExistence type="predicted"/>
<organism evidence="3">
    <name type="scientific">Schistosoma curassoni</name>
    <dbReference type="NCBI Taxonomy" id="6186"/>
    <lineage>
        <taxon>Eukaryota</taxon>
        <taxon>Metazoa</taxon>
        <taxon>Spiralia</taxon>
        <taxon>Lophotrochozoa</taxon>
        <taxon>Platyhelminthes</taxon>
        <taxon>Trematoda</taxon>
        <taxon>Digenea</taxon>
        <taxon>Strigeidida</taxon>
        <taxon>Schistosomatoidea</taxon>
        <taxon>Schistosomatidae</taxon>
        <taxon>Schistosoma</taxon>
    </lineage>
</organism>
<keyword evidence="2" id="KW-1185">Reference proteome</keyword>
<dbReference type="Proteomes" id="UP000279833">
    <property type="component" value="Unassembled WGS sequence"/>
</dbReference>
<sequence>MLQRMKEVIGQRTFDDNLFRLLFLPKLTQQVQAVLVSFQNNAVHELASSAGHILEITKSSNAEVFSVKEKLQMPQNDITELCHTLTRYPGRRNDRKYSLAL</sequence>
<dbReference type="EMBL" id="UZAK01043499">
    <property type="protein sequence ID" value="VDP70917.1"/>
    <property type="molecule type" value="Genomic_DNA"/>
</dbReference>
<gene>
    <name evidence="1" type="ORF">SCUD_LOCUS20012</name>
</gene>
<protein>
    <submittedName>
        <fullName evidence="3">Dilute domain-containing protein</fullName>
    </submittedName>
</protein>
<evidence type="ECO:0000313" key="3">
    <source>
        <dbReference type="WBParaSite" id="SCUD_0002001501-mRNA-1"/>
    </source>
</evidence>
<name>A0A183KY65_9TREM</name>
<dbReference type="WBParaSite" id="SCUD_0002001501-mRNA-1">
    <property type="protein sequence ID" value="SCUD_0002001501-mRNA-1"/>
    <property type="gene ID" value="SCUD_0002001501"/>
</dbReference>
<accession>A0A183KY65</accession>
<evidence type="ECO:0000313" key="2">
    <source>
        <dbReference type="Proteomes" id="UP000279833"/>
    </source>
</evidence>
<evidence type="ECO:0000313" key="1">
    <source>
        <dbReference type="EMBL" id="VDP70917.1"/>
    </source>
</evidence>
<reference evidence="3" key="1">
    <citation type="submission" date="2016-06" db="UniProtKB">
        <authorList>
            <consortium name="WormBaseParasite"/>
        </authorList>
    </citation>
    <scope>IDENTIFICATION</scope>
</reference>
<dbReference type="AlphaFoldDB" id="A0A183KY65"/>